<dbReference type="GO" id="GO:0030692">
    <property type="term" value="C:Noc4p-Nop14p complex"/>
    <property type="evidence" value="ECO:0007669"/>
    <property type="project" value="TreeGrafter"/>
</dbReference>
<name>A0A067P8B6_PLEO1</name>
<feature type="compositionally biased region" description="Basic residues" evidence="5">
    <location>
        <begin position="247"/>
        <end position="258"/>
    </location>
</feature>
<comment type="subcellular location">
    <subcellularLocation>
        <location evidence="1">Nucleus membrane</location>
        <topology evidence="1">Multi-pass membrane protein</topology>
    </subcellularLocation>
</comment>
<keyword evidence="3" id="KW-0812">Transmembrane</keyword>
<reference evidence="8" key="1">
    <citation type="journal article" date="2014" name="Proc. Natl. Acad. Sci. U.S.A.">
        <title>Extensive sampling of basidiomycete genomes demonstrates inadequacy of the white-rot/brown-rot paradigm for wood decay fungi.</title>
        <authorList>
            <person name="Riley R."/>
            <person name="Salamov A.A."/>
            <person name="Brown D.W."/>
            <person name="Nagy L.G."/>
            <person name="Floudas D."/>
            <person name="Held B.W."/>
            <person name="Levasseur A."/>
            <person name="Lombard V."/>
            <person name="Morin E."/>
            <person name="Otillar R."/>
            <person name="Lindquist E.A."/>
            <person name="Sun H."/>
            <person name="LaButti K.M."/>
            <person name="Schmutz J."/>
            <person name="Jabbour D."/>
            <person name="Luo H."/>
            <person name="Baker S.E."/>
            <person name="Pisabarro A.G."/>
            <person name="Walton J.D."/>
            <person name="Blanchette R.A."/>
            <person name="Henrissat B."/>
            <person name="Martin F."/>
            <person name="Cullen D."/>
            <person name="Hibbett D.S."/>
            <person name="Grigoriev I.V."/>
        </authorList>
    </citation>
    <scope>NUCLEOTIDE SEQUENCE [LARGE SCALE GENOMIC DNA]</scope>
    <source>
        <strain evidence="8">PC15</strain>
    </source>
</reference>
<evidence type="ECO:0000256" key="3">
    <source>
        <dbReference type="ARBA" id="ARBA00022692"/>
    </source>
</evidence>
<dbReference type="EMBL" id="KL198005">
    <property type="protein sequence ID" value="KDQ32146.1"/>
    <property type="molecule type" value="Genomic_DNA"/>
</dbReference>
<evidence type="ECO:0000313" key="7">
    <source>
        <dbReference type="EMBL" id="KDQ32146.1"/>
    </source>
</evidence>
<evidence type="ECO:0000256" key="5">
    <source>
        <dbReference type="SAM" id="MobiDB-lite"/>
    </source>
</evidence>
<dbReference type="PANTHER" id="PTHR12455">
    <property type="entry name" value="NUCLEOLAR COMPLEX PROTEIN 4"/>
    <property type="match status" value="1"/>
</dbReference>
<dbReference type="FunCoup" id="A0A067P8B6">
    <property type="interactions" value="458"/>
</dbReference>
<dbReference type="PANTHER" id="PTHR12455:SF0">
    <property type="entry name" value="NUCLEOLAR COMPLEX PROTEIN 4 HOMOLOG"/>
    <property type="match status" value="1"/>
</dbReference>
<comment type="similarity">
    <text evidence="2">Belongs to the CBF/MAK21 family.</text>
</comment>
<evidence type="ECO:0000256" key="2">
    <source>
        <dbReference type="ARBA" id="ARBA00007797"/>
    </source>
</evidence>
<feature type="region of interest" description="Disordered" evidence="5">
    <location>
        <begin position="247"/>
        <end position="310"/>
    </location>
</feature>
<feature type="domain" description="CCAAT-binding factor" evidence="6">
    <location>
        <begin position="392"/>
        <end position="541"/>
    </location>
</feature>
<evidence type="ECO:0000313" key="8">
    <source>
        <dbReference type="Proteomes" id="UP000027073"/>
    </source>
</evidence>
<organism evidence="7 8">
    <name type="scientific">Pleurotus ostreatus (strain PC15)</name>
    <name type="common">Oyster mushroom</name>
    <dbReference type="NCBI Taxonomy" id="1137138"/>
    <lineage>
        <taxon>Eukaryota</taxon>
        <taxon>Fungi</taxon>
        <taxon>Dikarya</taxon>
        <taxon>Basidiomycota</taxon>
        <taxon>Agaricomycotina</taxon>
        <taxon>Agaricomycetes</taxon>
        <taxon>Agaricomycetidae</taxon>
        <taxon>Agaricales</taxon>
        <taxon>Pleurotineae</taxon>
        <taxon>Pleurotaceae</taxon>
        <taxon>Pleurotus</taxon>
    </lineage>
</organism>
<evidence type="ECO:0000256" key="1">
    <source>
        <dbReference type="ARBA" id="ARBA00004232"/>
    </source>
</evidence>
<dbReference type="InParanoid" id="A0A067P8B6"/>
<proteinExistence type="inferred from homology"/>
<dbReference type="Pfam" id="PF03914">
    <property type="entry name" value="CBF"/>
    <property type="match status" value="1"/>
</dbReference>
<dbReference type="GO" id="GO:0031965">
    <property type="term" value="C:nuclear membrane"/>
    <property type="evidence" value="ECO:0007669"/>
    <property type="project" value="UniProtKB-SubCell"/>
</dbReference>
<dbReference type="STRING" id="1137138.A0A067P8B6"/>
<dbReference type="GO" id="GO:0032040">
    <property type="term" value="C:small-subunit processome"/>
    <property type="evidence" value="ECO:0007669"/>
    <property type="project" value="TreeGrafter"/>
</dbReference>
<keyword evidence="4" id="KW-1133">Transmembrane helix</keyword>
<dbReference type="SUPFAM" id="SSF48371">
    <property type="entry name" value="ARM repeat"/>
    <property type="match status" value="1"/>
</dbReference>
<dbReference type="GO" id="GO:0042254">
    <property type="term" value="P:ribosome biogenesis"/>
    <property type="evidence" value="ECO:0007669"/>
    <property type="project" value="InterPro"/>
</dbReference>
<dbReference type="InterPro" id="IPR016024">
    <property type="entry name" value="ARM-type_fold"/>
</dbReference>
<dbReference type="Proteomes" id="UP000027073">
    <property type="component" value="Unassembled WGS sequence"/>
</dbReference>
<keyword evidence="4" id="KW-0472">Membrane</keyword>
<dbReference type="InterPro" id="IPR027193">
    <property type="entry name" value="Noc4"/>
</dbReference>
<evidence type="ECO:0000259" key="6">
    <source>
        <dbReference type="Pfam" id="PF03914"/>
    </source>
</evidence>
<evidence type="ECO:0000256" key="4">
    <source>
        <dbReference type="ARBA" id="ARBA00022989"/>
    </source>
</evidence>
<dbReference type="HOGENOM" id="CLU_015945_1_0_1"/>
<dbReference type="InterPro" id="IPR005612">
    <property type="entry name" value="CCAAT-binding_factor"/>
</dbReference>
<sequence length="636" mass="71034">MPPVRSLPAAKKRKLSHGDEIKALETRLASCIANNDSLNPLADLFDLALTFSEPQDTSKAIYALYRIYVLTITGGKLEAGGDDDAKVVKAWIWERLDSYVSFLAGLLKDNEKSLRTSSLQILFSLLKYLSTSLSKFHPTPQFHLTHFRKIVAALLLCPPSLRPSAQASEPGKLEPDVRDQFIDTWLSVNDDVRWFFLRESATLLGKHPTDDRPAENLLAILSRLTTFPTDPSELNSWWVSELGAKPKMPKNKKKRKGKNSTVDNEDSEDDDVPPKREDGEDEEDDDWRKFFDEPADDGEGSASKSKSGGGARVYKMNVHQSLHSLASNRAVFTRAWLTLLPRLSEPGGSSTKVLVTRALNVMHRGVLPHLTRAVLVMDWISACVDYGGSVGLLALNALFILMKDYNLDYPAFYTRLYTFLDREVLHLKYRARFFRMLELFLSSTHLPATLLASFIKRLARLSLTAPPAGIIMIIPFTYNTLKKHPALMVMIHRTDYGDTPDGNDPYNPMEPNPLFSNALASSLWELNTQREHYHSAVSTLAKIFSEAFTKQAYSTEDFLDHTYATLFDTEAGRKIKKEPALAMELELGKGADLFPDPSLAAISSREGEEEDAEMELALGAGVGVGVDVVSQLWCFG</sequence>
<protein>
    <recommendedName>
        <fullName evidence="6">CCAAT-binding factor domain-containing protein</fullName>
    </recommendedName>
</protein>
<accession>A0A067P8B6</accession>
<gene>
    <name evidence="7" type="ORF">PLEOSDRAFT_1111108</name>
</gene>
<dbReference type="AlphaFoldDB" id="A0A067P8B6"/>
<dbReference type="OrthoDB" id="10263185at2759"/>